<gene>
    <name evidence="2" type="ORF">TEOVI_000733700</name>
</gene>
<evidence type="ECO:0000256" key="1">
    <source>
        <dbReference type="SAM" id="Coils"/>
    </source>
</evidence>
<dbReference type="SMR" id="A0A1G4I8Q5"/>
<organism evidence="2 3">
    <name type="scientific">Trypanosoma equiperdum</name>
    <dbReference type="NCBI Taxonomy" id="5694"/>
    <lineage>
        <taxon>Eukaryota</taxon>
        <taxon>Discoba</taxon>
        <taxon>Euglenozoa</taxon>
        <taxon>Kinetoplastea</taxon>
        <taxon>Metakinetoplastina</taxon>
        <taxon>Trypanosomatida</taxon>
        <taxon>Trypanosomatidae</taxon>
        <taxon>Trypanosoma</taxon>
    </lineage>
</organism>
<protein>
    <submittedName>
        <fullName evidence="2">Kinetoplastid kinetochore protein 11</fullName>
    </submittedName>
</protein>
<proteinExistence type="predicted"/>
<dbReference type="AlphaFoldDB" id="A0A1G4I8Q5"/>
<keyword evidence="3" id="KW-1185">Reference proteome</keyword>
<keyword evidence="1" id="KW-0175">Coiled coil</keyword>
<accession>A0A1G4I8Q5</accession>
<evidence type="ECO:0000313" key="3">
    <source>
        <dbReference type="Proteomes" id="UP000195570"/>
    </source>
</evidence>
<name>A0A1G4I8Q5_TRYEQ</name>
<comment type="caution">
    <text evidence="2">The sequence shown here is derived from an EMBL/GenBank/DDBJ whole genome shotgun (WGS) entry which is preliminary data.</text>
</comment>
<sequence>MTRPRLTSAPRGSALKEAISAHQALRNAVAQEQSALDDELKKNEQILAEHEQLMRDWSCDKEGVLATIQKMKEKIAENESKTTEARAEVKQNEEIVKRLHARNEEYEPRLEASAIEIAERLKKREEEEKEMREQLLTFQIACQEREQQYRDQIHKLEETNAQEAVDHQQKVQQLRSKIAEVEATMEEERRAWVVETEMRKQQRLIERHKFFTEEAEEARKGKEACAAIMKEASALRMDSNLLTSLDDLLCC</sequence>
<dbReference type="GeneID" id="92381271"/>
<dbReference type="VEuPathDB" id="TriTrypDB:TEOVI_000733700"/>
<dbReference type="EMBL" id="CZPT02000907">
    <property type="protein sequence ID" value="SCU68151.1"/>
    <property type="molecule type" value="Genomic_DNA"/>
</dbReference>
<dbReference type="Proteomes" id="UP000195570">
    <property type="component" value="Unassembled WGS sequence"/>
</dbReference>
<dbReference type="RefSeq" id="XP_067079363.1">
    <property type="nucleotide sequence ID" value="XM_067223262.1"/>
</dbReference>
<feature type="coiled-coil region" evidence="1">
    <location>
        <begin position="36"/>
        <end position="88"/>
    </location>
</feature>
<evidence type="ECO:0000313" key="2">
    <source>
        <dbReference type="EMBL" id="SCU68151.1"/>
    </source>
</evidence>
<reference evidence="2" key="1">
    <citation type="submission" date="2016-09" db="EMBL/GenBank/DDBJ databases">
        <authorList>
            <person name="Hebert L."/>
            <person name="Moumen B."/>
        </authorList>
    </citation>
    <scope>NUCLEOTIDE SEQUENCE [LARGE SCALE GENOMIC DNA]</scope>
    <source>
        <strain evidence="2">OVI</strain>
    </source>
</reference>
<feature type="coiled-coil region" evidence="1">
    <location>
        <begin position="114"/>
        <end position="191"/>
    </location>
</feature>